<keyword evidence="5" id="KW-0827">Tyrosine biosynthesis</keyword>
<feature type="domain" description="Prephenate/arogenate dehydrogenase" evidence="10">
    <location>
        <begin position="12"/>
        <end position="289"/>
    </location>
</feature>
<sequence>MSLPENPVATVGPVKIVGTGLLGASLGLALSAAGIRVQLADSSPSALALARDLGAGTPACPGGPEPALVVVAAPPDVTAEVVREQLHAHPEAVVTDVASVKVPVVAEIVQKAGENAARYVGSHPMAGRERSGAAAAHGDLFAGRPWVIVPLESSRADAVLAVRQLAADVGGAPLTLGAAEHDDAVALVSHLPQLAASLVASRLRGAPESALGLAGQGLRDVTRIAASDPQLWATILVGNAGPVAHALREMRAEIDTVLEALERAAADGPDAPGSTGPLAAVVAAGNSGVSRIPGKHGGAPRRYAEVTVLIPDEPGALARLFGDVGEAGVNIEDVQLEHSAGQRVGLAVVSVLPSAAAPLEEALTEKGWRLVAR</sequence>
<gene>
    <name evidence="12" type="ORF">ACFSE6_15450</name>
</gene>
<keyword evidence="6 12" id="KW-0560">Oxidoreductase</keyword>
<dbReference type="PROSITE" id="PS51176">
    <property type="entry name" value="PDH_ADH"/>
    <property type="match status" value="1"/>
</dbReference>
<evidence type="ECO:0000256" key="1">
    <source>
        <dbReference type="ARBA" id="ARBA00005067"/>
    </source>
</evidence>
<dbReference type="InterPro" id="IPR008927">
    <property type="entry name" value="6-PGluconate_DH-like_C_sf"/>
</dbReference>
<evidence type="ECO:0000256" key="6">
    <source>
        <dbReference type="ARBA" id="ARBA00023002"/>
    </source>
</evidence>
<dbReference type="SUPFAM" id="SSF55021">
    <property type="entry name" value="ACT-like"/>
    <property type="match status" value="1"/>
</dbReference>
<dbReference type="Proteomes" id="UP001597277">
    <property type="component" value="Unassembled WGS sequence"/>
</dbReference>
<dbReference type="PROSITE" id="PS51671">
    <property type="entry name" value="ACT"/>
    <property type="match status" value="1"/>
</dbReference>
<keyword evidence="13" id="KW-1185">Reference proteome</keyword>
<evidence type="ECO:0000256" key="7">
    <source>
        <dbReference type="ARBA" id="ARBA00023027"/>
    </source>
</evidence>
<dbReference type="Gene3D" id="3.40.50.720">
    <property type="entry name" value="NAD(P)-binding Rossmann-like Domain"/>
    <property type="match status" value="1"/>
</dbReference>
<dbReference type="EMBL" id="JBHUEE010000008">
    <property type="protein sequence ID" value="MFD1719238.1"/>
    <property type="molecule type" value="Genomic_DNA"/>
</dbReference>
<accession>A0ABW4L6P3</accession>
<evidence type="ECO:0000256" key="5">
    <source>
        <dbReference type="ARBA" id="ARBA00022498"/>
    </source>
</evidence>
<evidence type="ECO:0000256" key="3">
    <source>
        <dbReference type="ARBA" id="ARBA00012068"/>
    </source>
</evidence>
<dbReference type="InterPro" id="IPR003099">
    <property type="entry name" value="Prephen_DH"/>
</dbReference>
<dbReference type="InterPro" id="IPR046825">
    <property type="entry name" value="PDH_C"/>
</dbReference>
<reference evidence="13" key="1">
    <citation type="journal article" date="2019" name="Int. J. Syst. Evol. Microbiol.">
        <title>The Global Catalogue of Microorganisms (GCM) 10K type strain sequencing project: providing services to taxonomists for standard genome sequencing and annotation.</title>
        <authorList>
            <consortium name="The Broad Institute Genomics Platform"/>
            <consortium name="The Broad Institute Genome Sequencing Center for Infectious Disease"/>
            <person name="Wu L."/>
            <person name="Ma J."/>
        </authorList>
    </citation>
    <scope>NUCLEOTIDE SEQUENCE [LARGE SCALE GENOMIC DNA]</scope>
    <source>
        <strain evidence="13">JCM 17130</strain>
    </source>
</reference>
<dbReference type="PANTHER" id="PTHR21363">
    <property type="entry name" value="PREPHENATE DEHYDROGENASE"/>
    <property type="match status" value="1"/>
</dbReference>
<evidence type="ECO:0000256" key="8">
    <source>
        <dbReference type="ARBA" id="ARBA00023141"/>
    </source>
</evidence>
<dbReference type="PANTHER" id="PTHR21363:SF0">
    <property type="entry name" value="PREPHENATE DEHYDROGENASE [NADP(+)]"/>
    <property type="match status" value="1"/>
</dbReference>
<evidence type="ECO:0000313" key="13">
    <source>
        <dbReference type="Proteomes" id="UP001597277"/>
    </source>
</evidence>
<dbReference type="Pfam" id="PF02153">
    <property type="entry name" value="PDH_N"/>
    <property type="match status" value="1"/>
</dbReference>
<dbReference type="Gene3D" id="3.30.70.260">
    <property type="match status" value="1"/>
</dbReference>
<dbReference type="InterPro" id="IPR036291">
    <property type="entry name" value="NAD(P)-bd_dom_sf"/>
</dbReference>
<evidence type="ECO:0000256" key="4">
    <source>
        <dbReference type="ARBA" id="ARBA00016891"/>
    </source>
</evidence>
<dbReference type="SUPFAM" id="SSF51735">
    <property type="entry name" value="NAD(P)-binding Rossmann-fold domains"/>
    <property type="match status" value="1"/>
</dbReference>
<organism evidence="12 13">
    <name type="scientific">Georgenia deserti</name>
    <dbReference type="NCBI Taxonomy" id="2093781"/>
    <lineage>
        <taxon>Bacteria</taxon>
        <taxon>Bacillati</taxon>
        <taxon>Actinomycetota</taxon>
        <taxon>Actinomycetes</taxon>
        <taxon>Micrococcales</taxon>
        <taxon>Bogoriellaceae</taxon>
        <taxon>Georgenia</taxon>
    </lineage>
</organism>
<keyword evidence="8" id="KW-0028">Amino-acid biosynthesis</keyword>
<protein>
    <recommendedName>
        <fullName evidence="4">Prephenate dehydrogenase</fullName>
        <ecNumber evidence="3">1.3.1.12</ecNumber>
    </recommendedName>
</protein>
<dbReference type="InterPro" id="IPR050812">
    <property type="entry name" value="Preph/Arog_dehydrog"/>
</dbReference>
<keyword evidence="8" id="KW-0057">Aromatic amino acid biosynthesis</keyword>
<feature type="domain" description="ACT" evidence="11">
    <location>
        <begin position="305"/>
        <end position="373"/>
    </location>
</feature>
<evidence type="ECO:0000256" key="2">
    <source>
        <dbReference type="ARBA" id="ARBA00007964"/>
    </source>
</evidence>
<comment type="pathway">
    <text evidence="1">Amino-acid biosynthesis; L-tyrosine biosynthesis; (4-hydroxyphenyl)pyruvate from prephenate (NAD(+) route): step 1/1.</text>
</comment>
<dbReference type="NCBIfam" id="NF005111">
    <property type="entry name" value="PRK06545.2-3"/>
    <property type="match status" value="1"/>
</dbReference>
<dbReference type="RefSeq" id="WP_388009091.1">
    <property type="nucleotide sequence ID" value="NZ_JBHUEE010000008.1"/>
</dbReference>
<comment type="similarity">
    <text evidence="2">Belongs to the prephenate/arogenate dehydrogenase family.</text>
</comment>
<comment type="catalytic activity">
    <reaction evidence="9">
        <text>prephenate + NAD(+) = 3-(4-hydroxyphenyl)pyruvate + CO2 + NADH</text>
        <dbReference type="Rhea" id="RHEA:13869"/>
        <dbReference type="ChEBI" id="CHEBI:16526"/>
        <dbReference type="ChEBI" id="CHEBI:29934"/>
        <dbReference type="ChEBI" id="CHEBI:36242"/>
        <dbReference type="ChEBI" id="CHEBI:57540"/>
        <dbReference type="ChEBI" id="CHEBI:57945"/>
        <dbReference type="EC" id="1.3.1.12"/>
    </reaction>
</comment>
<name>A0ABW4L6P3_9MICO</name>
<dbReference type="Gene3D" id="1.10.3660.10">
    <property type="entry name" value="6-phosphogluconate dehydrogenase C-terminal like domain"/>
    <property type="match status" value="1"/>
</dbReference>
<evidence type="ECO:0000313" key="12">
    <source>
        <dbReference type="EMBL" id="MFD1719238.1"/>
    </source>
</evidence>
<keyword evidence="7" id="KW-0520">NAD</keyword>
<proteinExistence type="inferred from homology"/>
<comment type="caution">
    <text evidence="12">The sequence shown here is derived from an EMBL/GenBank/DDBJ whole genome shotgun (WGS) entry which is preliminary data.</text>
</comment>
<dbReference type="InterPro" id="IPR045865">
    <property type="entry name" value="ACT-like_dom_sf"/>
</dbReference>
<dbReference type="GO" id="GO:0008977">
    <property type="term" value="F:prephenate dehydrogenase (NAD+) activity"/>
    <property type="evidence" value="ECO:0007669"/>
    <property type="project" value="UniProtKB-EC"/>
</dbReference>
<dbReference type="EC" id="1.3.1.12" evidence="3"/>
<dbReference type="NCBIfam" id="NF005112">
    <property type="entry name" value="PRK06545.2-4"/>
    <property type="match status" value="1"/>
</dbReference>
<evidence type="ECO:0000259" key="11">
    <source>
        <dbReference type="PROSITE" id="PS51671"/>
    </source>
</evidence>
<dbReference type="Pfam" id="PF20463">
    <property type="entry name" value="PDH_C"/>
    <property type="match status" value="1"/>
</dbReference>
<dbReference type="InterPro" id="IPR002912">
    <property type="entry name" value="ACT_dom"/>
</dbReference>
<evidence type="ECO:0000256" key="9">
    <source>
        <dbReference type="ARBA" id="ARBA00049260"/>
    </source>
</evidence>
<evidence type="ECO:0000259" key="10">
    <source>
        <dbReference type="PROSITE" id="PS51176"/>
    </source>
</evidence>
<dbReference type="CDD" id="cd02116">
    <property type="entry name" value="ACT"/>
    <property type="match status" value="1"/>
</dbReference>
<dbReference type="SUPFAM" id="SSF48179">
    <property type="entry name" value="6-phosphogluconate dehydrogenase C-terminal domain-like"/>
    <property type="match status" value="1"/>
</dbReference>
<dbReference type="InterPro" id="IPR046826">
    <property type="entry name" value="PDH_N"/>
</dbReference>